<reference evidence="1" key="2">
    <citation type="submission" date="2023-05" db="EMBL/GenBank/DDBJ databases">
        <authorList>
            <consortium name="Lawrence Berkeley National Laboratory"/>
            <person name="Steindorff A."/>
            <person name="Hensen N."/>
            <person name="Bonometti L."/>
            <person name="Westerberg I."/>
            <person name="Brannstrom I.O."/>
            <person name="Guillou S."/>
            <person name="Cros-Aarteil S."/>
            <person name="Calhoun S."/>
            <person name="Haridas S."/>
            <person name="Kuo A."/>
            <person name="Mondo S."/>
            <person name="Pangilinan J."/>
            <person name="Riley R."/>
            <person name="Labutti K."/>
            <person name="Andreopoulos B."/>
            <person name="Lipzen A."/>
            <person name="Chen C."/>
            <person name="Yanf M."/>
            <person name="Daum C."/>
            <person name="Ng V."/>
            <person name="Clum A."/>
            <person name="Ohm R."/>
            <person name="Martin F."/>
            <person name="Silar P."/>
            <person name="Natvig D."/>
            <person name="Lalanne C."/>
            <person name="Gautier V."/>
            <person name="Ament-Velasquez S.L."/>
            <person name="Kruys A."/>
            <person name="Hutchinson M.I."/>
            <person name="Powell A.J."/>
            <person name="Barry K."/>
            <person name="Miller A.N."/>
            <person name="Grigoriev I.V."/>
            <person name="Debuchy R."/>
            <person name="Gladieux P."/>
            <person name="Thoren M.H."/>
            <person name="Johannesson H."/>
        </authorList>
    </citation>
    <scope>NUCLEOTIDE SEQUENCE</scope>
    <source>
        <strain evidence="1">PSN309</strain>
    </source>
</reference>
<organism evidence="1 2">
    <name type="scientific">Podospora australis</name>
    <dbReference type="NCBI Taxonomy" id="1536484"/>
    <lineage>
        <taxon>Eukaryota</taxon>
        <taxon>Fungi</taxon>
        <taxon>Dikarya</taxon>
        <taxon>Ascomycota</taxon>
        <taxon>Pezizomycotina</taxon>
        <taxon>Sordariomycetes</taxon>
        <taxon>Sordariomycetidae</taxon>
        <taxon>Sordariales</taxon>
        <taxon>Podosporaceae</taxon>
        <taxon>Podospora</taxon>
    </lineage>
</organism>
<accession>A0AAN7AI83</accession>
<dbReference type="InterPro" id="IPR025649">
    <property type="entry name" value="DUF4360"/>
</dbReference>
<dbReference type="AlphaFoldDB" id="A0AAN7AI83"/>
<proteinExistence type="predicted"/>
<protein>
    <submittedName>
        <fullName evidence="1">Uncharacterized protein</fullName>
    </submittedName>
</protein>
<name>A0AAN7AI83_9PEZI</name>
<evidence type="ECO:0000313" key="1">
    <source>
        <dbReference type="EMBL" id="KAK4187569.1"/>
    </source>
</evidence>
<dbReference type="Pfam" id="PF14273">
    <property type="entry name" value="DUF4360"/>
    <property type="match status" value="1"/>
</dbReference>
<comment type="caution">
    <text evidence="1">The sequence shown here is derived from an EMBL/GenBank/DDBJ whole genome shotgun (WGS) entry which is preliminary data.</text>
</comment>
<dbReference type="Proteomes" id="UP001302126">
    <property type="component" value="Unassembled WGS sequence"/>
</dbReference>
<keyword evidence="2" id="KW-1185">Reference proteome</keyword>
<evidence type="ECO:0000313" key="2">
    <source>
        <dbReference type="Proteomes" id="UP001302126"/>
    </source>
</evidence>
<dbReference type="EMBL" id="MU864400">
    <property type="protein sequence ID" value="KAK4187569.1"/>
    <property type="molecule type" value="Genomic_DNA"/>
</dbReference>
<sequence>MTALSSPLLAARQSPARAKISEQYNNSLHPSGTGCKPGSFDVECSNDFETATVTFSRHEIESQGKSDCTLEFRIVFPRSRNSSTRRTLDATITHTGELDLHSRESASISRDYRVEGAALTSAIDQRPATEYFDNSGRQRFSLRDKLGLTYTTSTGGDGDGEDVFVYRLSSTLELETSRRASNAGWFTERTLVFDIRGRD</sequence>
<reference evidence="1" key="1">
    <citation type="journal article" date="2023" name="Mol. Phylogenet. Evol.">
        <title>Genome-scale phylogeny and comparative genomics of the fungal order Sordariales.</title>
        <authorList>
            <person name="Hensen N."/>
            <person name="Bonometti L."/>
            <person name="Westerberg I."/>
            <person name="Brannstrom I.O."/>
            <person name="Guillou S."/>
            <person name="Cros-Aarteil S."/>
            <person name="Calhoun S."/>
            <person name="Haridas S."/>
            <person name="Kuo A."/>
            <person name="Mondo S."/>
            <person name="Pangilinan J."/>
            <person name="Riley R."/>
            <person name="LaButti K."/>
            <person name="Andreopoulos B."/>
            <person name="Lipzen A."/>
            <person name="Chen C."/>
            <person name="Yan M."/>
            <person name="Daum C."/>
            <person name="Ng V."/>
            <person name="Clum A."/>
            <person name="Steindorff A."/>
            <person name="Ohm R.A."/>
            <person name="Martin F."/>
            <person name="Silar P."/>
            <person name="Natvig D.O."/>
            <person name="Lalanne C."/>
            <person name="Gautier V."/>
            <person name="Ament-Velasquez S.L."/>
            <person name="Kruys A."/>
            <person name="Hutchinson M.I."/>
            <person name="Powell A.J."/>
            <person name="Barry K."/>
            <person name="Miller A.N."/>
            <person name="Grigoriev I.V."/>
            <person name="Debuchy R."/>
            <person name="Gladieux P."/>
            <person name="Hiltunen Thoren M."/>
            <person name="Johannesson H."/>
        </authorList>
    </citation>
    <scope>NUCLEOTIDE SEQUENCE</scope>
    <source>
        <strain evidence="1">PSN309</strain>
    </source>
</reference>
<gene>
    <name evidence="1" type="ORF">QBC35DRAFT_452107</name>
</gene>